<proteinExistence type="predicted"/>
<protein>
    <submittedName>
        <fullName evidence="1">Uncharacterized protein</fullName>
    </submittedName>
</protein>
<accession>A0A2S9JU95</accession>
<name>A0A2S9JU95_9SPHI</name>
<evidence type="ECO:0000313" key="2">
    <source>
        <dbReference type="Proteomes" id="UP000238642"/>
    </source>
</evidence>
<dbReference type="Proteomes" id="UP000238642">
    <property type="component" value="Unassembled WGS sequence"/>
</dbReference>
<comment type="caution">
    <text evidence="1">The sequence shown here is derived from an EMBL/GenBank/DDBJ whole genome shotgun (WGS) entry which is preliminary data.</text>
</comment>
<dbReference type="AlphaFoldDB" id="A0A2S9JU95"/>
<organism evidence="1 2">
    <name type="scientific">Sphingobacterium gobiense</name>
    <dbReference type="NCBI Taxonomy" id="1382456"/>
    <lineage>
        <taxon>Bacteria</taxon>
        <taxon>Pseudomonadati</taxon>
        <taxon>Bacteroidota</taxon>
        <taxon>Sphingobacteriia</taxon>
        <taxon>Sphingobacteriales</taxon>
        <taxon>Sphingobacteriaceae</taxon>
        <taxon>Sphingobacterium</taxon>
    </lineage>
</organism>
<keyword evidence="2" id="KW-1185">Reference proteome</keyword>
<gene>
    <name evidence="1" type="ORF">C5749_05625</name>
</gene>
<dbReference type="EMBL" id="PVBS01000001">
    <property type="protein sequence ID" value="PRD56711.1"/>
    <property type="molecule type" value="Genomic_DNA"/>
</dbReference>
<evidence type="ECO:0000313" key="1">
    <source>
        <dbReference type="EMBL" id="PRD56711.1"/>
    </source>
</evidence>
<sequence length="75" mass="8909">MVVQYGNWRWLSLAEVTDKVHLRGSIFRSRCIYLAIKEHIWISHRRTIVKILGWFMGEEDNTKLVFTNNIQSGMD</sequence>
<reference evidence="1 2" key="1">
    <citation type="submission" date="2018-02" db="EMBL/GenBank/DDBJ databases">
        <title>The draft genome of Sphingobacterium gobiense H7.</title>
        <authorList>
            <person name="Li L."/>
            <person name="Liu L."/>
            <person name="Zhang X."/>
            <person name="Wang T."/>
            <person name="Liang L."/>
        </authorList>
    </citation>
    <scope>NUCLEOTIDE SEQUENCE [LARGE SCALE GENOMIC DNA]</scope>
    <source>
        <strain evidence="1 2">ACCC 05757</strain>
    </source>
</reference>